<proteinExistence type="predicted"/>
<organism evidence="4 5">
    <name type="scientific">Symbiodinium pilosum</name>
    <name type="common">Dinoflagellate</name>
    <dbReference type="NCBI Taxonomy" id="2952"/>
    <lineage>
        <taxon>Eukaryota</taxon>
        <taxon>Sar</taxon>
        <taxon>Alveolata</taxon>
        <taxon>Dinophyceae</taxon>
        <taxon>Suessiales</taxon>
        <taxon>Symbiodiniaceae</taxon>
        <taxon>Symbiodinium</taxon>
    </lineage>
</organism>
<feature type="transmembrane region" description="Helical" evidence="1">
    <location>
        <begin position="764"/>
        <end position="785"/>
    </location>
</feature>
<dbReference type="Gene3D" id="2.10.50.10">
    <property type="entry name" value="Tumor Necrosis Factor Receptor, subunit A, domain 2"/>
    <property type="match status" value="1"/>
</dbReference>
<accession>A0A812VMU3</accession>
<evidence type="ECO:0000256" key="2">
    <source>
        <dbReference type="SAM" id="SignalP"/>
    </source>
</evidence>
<dbReference type="Proteomes" id="UP000649617">
    <property type="component" value="Unassembled WGS sequence"/>
</dbReference>
<feature type="chain" id="PRO_5032609958" evidence="2">
    <location>
        <begin position="21"/>
        <end position="1316"/>
    </location>
</feature>
<name>A0A812VMU3_SYMPI</name>
<comment type="caution">
    <text evidence="4">The sequence shown here is derived from an EMBL/GenBank/DDBJ whole genome shotgun (WGS) entry which is preliminary data.</text>
</comment>
<evidence type="ECO:0000313" key="5">
    <source>
        <dbReference type="Proteomes" id="UP000649617"/>
    </source>
</evidence>
<dbReference type="PANTHER" id="PTHR11319">
    <property type="entry name" value="G PROTEIN-COUPLED RECEPTOR-RELATED"/>
    <property type="match status" value="1"/>
</dbReference>
<sequence>MRCLIVHLVLLLSAAVQVVGVTTCLPDAIPEADRNNVIVDGESMPLGIWSSNFDSSTIVSRIYEIIAQERLGYNTYMEFGSASKIQVFKLAGCDHDPVDMEPLGNCGPPRRFHISLEFWYATSPWWSGWAAEMGDYTPVNLGSIGYPGKEGMFILDGAVQKALTDRGLALEYYRSYNASWYNPAQYASVVADVSLDQLQTCAESVEEMIQQAFFHNMPLAFATAKRLPVNYYVPLNRQLQSLLYWWTPDTSFTLDSPSQVIFPPNSPSEYAQQIYRTQRENVDLTNWAAVGVEAVADRAVAVARNLFIADDELSQILVQHLLATTPDARETACNWLKANPAVWMAWLPNETACTAGKGLVNSLGELVLDRSSAVSCQVCPVGTSSVEQGSTRVCLPCDEGTFQNLPGESSCVPCELGRFSDQPGSAECTVCDLGGYANETGMTFCHQCGANTTQMDKWTTSKSVMDQGDIKWIPIQGAVSENFCGCVEGTYLHDGLCQPCIEGSICRGSSKLELLPGYFSTAQEPGMVYRCFGQPERCPGGEPGTCASGRDTSSVACSSCNVGLHAKDGVCVECQGGDYALVVTVAILAAGAIAVLYIVLMNEGQKSRQPGSLLIAALGMGQMVTVVQQLTVIQQFKIEWGEPFSSVLVALEVMAFDLDMVSISCVAPMSPVVKFATRTLLVLVFFAVAALVHFAFLAVRKARGLQLSLLARTVGTLFMVFFISLCSSLLAPFRCDSHPNGLSTVQAYHQVFCNGRDEHLQMALIGGFACLLPIAFLVLCTWIILWELPKRLEQADVQFVRACSFLFIRFRPGAEAFSVVFLLRNALVVLCPLLPSTSGKVLCLNLLLYGSLVVTAFSKPWRAMACNYLDVVLVTGMLVILDMGSLFVGEVDAEITVVICMLFSSLMVAAIVGAIVYGIVKHFMQKYRKPFRFFLCHQKVAAGSYARLLKMELQKRGSRFTTFVDCDDLNDLTKLFGYVGQESETLVILGSQDILTRKWCVGEMVTARIQKVHTVLLMWPGFMKPDKNFIENYTTIVPDITELANYNIGLSEVEETLRWINTVEALDVPALLTSEAVDQIVSNLTNTSRTRSVNDQRDQPDCLILADLDNMEAAATAYILLALVVPKLIGASKNSMPQVLQKDRDLPLSAVSALVVCSDGCFRSSEMAKWLLQVSQIDSCAILPIIAEDGFRFPTQSFYEDLTSYSQLEKVDLQTYIRVIKAVFQEIAVVFSPQNYSSTQEDLELRAKQVAWRLQSGALKSVSSKLAANEGEDEDNTISVELKTTESDLANDVANESNSTTVEEIADDLKIHEAVF</sequence>
<dbReference type="Pfam" id="PF07699">
    <property type="entry name" value="Ephrin_rec_like"/>
    <property type="match status" value="1"/>
</dbReference>
<keyword evidence="1" id="KW-0472">Membrane</keyword>
<dbReference type="InterPro" id="IPR011641">
    <property type="entry name" value="Tyr-kin_ephrin_A/B_rcpt-like"/>
</dbReference>
<evidence type="ECO:0000259" key="3">
    <source>
        <dbReference type="Pfam" id="PF07699"/>
    </source>
</evidence>
<dbReference type="OrthoDB" id="418110at2759"/>
<reference evidence="4" key="1">
    <citation type="submission" date="2021-02" db="EMBL/GenBank/DDBJ databases">
        <authorList>
            <person name="Dougan E. K."/>
            <person name="Rhodes N."/>
            <person name="Thang M."/>
            <person name="Chan C."/>
        </authorList>
    </citation>
    <scope>NUCLEOTIDE SEQUENCE</scope>
</reference>
<keyword evidence="1" id="KW-0812">Transmembrane</keyword>
<dbReference type="InterPro" id="IPR009030">
    <property type="entry name" value="Growth_fac_rcpt_cys_sf"/>
</dbReference>
<dbReference type="PANTHER" id="PTHR11319:SF35">
    <property type="entry name" value="OUTER MEMBRANE PROTEIN PMPC-RELATED"/>
    <property type="match status" value="1"/>
</dbReference>
<keyword evidence="1" id="KW-1133">Transmembrane helix</keyword>
<dbReference type="SMART" id="SM01411">
    <property type="entry name" value="Ephrin_rec_like"/>
    <property type="match status" value="1"/>
</dbReference>
<feature type="transmembrane region" description="Helical" evidence="1">
    <location>
        <begin position="679"/>
        <end position="697"/>
    </location>
</feature>
<feature type="transmembrane region" description="Helical" evidence="1">
    <location>
        <begin position="895"/>
        <end position="920"/>
    </location>
</feature>
<feature type="transmembrane region" description="Helical" evidence="1">
    <location>
        <begin position="579"/>
        <end position="600"/>
    </location>
</feature>
<keyword evidence="5" id="KW-1185">Reference proteome</keyword>
<evidence type="ECO:0000256" key="1">
    <source>
        <dbReference type="SAM" id="Phobius"/>
    </source>
</evidence>
<dbReference type="EMBL" id="CAJNIZ010042816">
    <property type="protein sequence ID" value="CAE7639102.1"/>
    <property type="molecule type" value="Genomic_DNA"/>
</dbReference>
<dbReference type="SUPFAM" id="SSF57184">
    <property type="entry name" value="Growth factor receptor domain"/>
    <property type="match status" value="1"/>
</dbReference>
<gene>
    <name evidence="4" type="primary">RPS6</name>
    <name evidence="4" type="ORF">SPIL2461_LOCUS16902</name>
</gene>
<feature type="signal peptide" evidence="2">
    <location>
        <begin position="1"/>
        <end position="20"/>
    </location>
</feature>
<feature type="transmembrane region" description="Helical" evidence="1">
    <location>
        <begin position="869"/>
        <end position="889"/>
    </location>
</feature>
<protein>
    <submittedName>
        <fullName evidence="4">RPS6 protein</fullName>
    </submittedName>
</protein>
<evidence type="ECO:0000313" key="4">
    <source>
        <dbReference type="EMBL" id="CAE7639102.1"/>
    </source>
</evidence>
<feature type="transmembrane region" description="Helical" evidence="1">
    <location>
        <begin position="612"/>
        <end position="633"/>
    </location>
</feature>
<feature type="domain" description="Tyrosine-protein kinase ephrin type A/B receptor-like" evidence="3">
    <location>
        <begin position="393"/>
        <end position="425"/>
    </location>
</feature>
<keyword evidence="2" id="KW-0732">Signal</keyword>
<feature type="transmembrane region" description="Helical" evidence="1">
    <location>
        <begin position="709"/>
        <end position="733"/>
    </location>
</feature>